<evidence type="ECO:0000259" key="3">
    <source>
        <dbReference type="PROSITE" id="PS50110"/>
    </source>
</evidence>
<feature type="domain" description="Response regulatory" evidence="3">
    <location>
        <begin position="6"/>
        <end position="124"/>
    </location>
</feature>
<protein>
    <submittedName>
        <fullName evidence="4">Response regulator</fullName>
    </submittedName>
</protein>
<evidence type="ECO:0000313" key="5">
    <source>
        <dbReference type="Proteomes" id="UP000293300"/>
    </source>
</evidence>
<dbReference type="AlphaFoldDB" id="A0A4Q9YWM1"/>
<gene>
    <name evidence="4" type="ORF">EZL74_11520</name>
</gene>
<organism evidence="4 5">
    <name type="scientific">Flavobacterium silvisoli</name>
    <dbReference type="NCBI Taxonomy" id="2529433"/>
    <lineage>
        <taxon>Bacteria</taxon>
        <taxon>Pseudomonadati</taxon>
        <taxon>Bacteroidota</taxon>
        <taxon>Flavobacteriia</taxon>
        <taxon>Flavobacteriales</taxon>
        <taxon>Flavobacteriaceae</taxon>
        <taxon>Flavobacterium</taxon>
    </lineage>
</organism>
<keyword evidence="1 2" id="KW-0597">Phosphoprotein</keyword>
<dbReference type="OrthoDB" id="7631574at2"/>
<dbReference type="EMBL" id="SJPE01000017">
    <property type="protein sequence ID" value="TBX65759.1"/>
    <property type="molecule type" value="Genomic_DNA"/>
</dbReference>
<name>A0A4Q9YWM1_9FLAO</name>
<proteinExistence type="predicted"/>
<dbReference type="InterPro" id="IPR050595">
    <property type="entry name" value="Bact_response_regulator"/>
</dbReference>
<comment type="caution">
    <text evidence="4">The sequence shown here is derived from an EMBL/GenBank/DDBJ whole genome shotgun (WGS) entry which is preliminary data.</text>
</comment>
<dbReference type="CDD" id="cd00156">
    <property type="entry name" value="REC"/>
    <property type="match status" value="1"/>
</dbReference>
<dbReference type="Pfam" id="PF00072">
    <property type="entry name" value="Response_reg"/>
    <property type="match status" value="1"/>
</dbReference>
<accession>A0A4Q9YWM1</accession>
<dbReference type="RefSeq" id="WP_131476775.1">
    <property type="nucleotide sequence ID" value="NZ_SJPE01000017.1"/>
</dbReference>
<feature type="modified residue" description="4-aspartylphosphate" evidence="2">
    <location>
        <position position="57"/>
    </location>
</feature>
<reference evidence="4 5" key="1">
    <citation type="submission" date="2019-02" db="EMBL/GenBank/DDBJ databases">
        <title>Flavobacterium sp. RD-2-33 isolated from forest soil.</title>
        <authorList>
            <person name="Chaudhary D.K."/>
        </authorList>
    </citation>
    <scope>NUCLEOTIDE SEQUENCE [LARGE SCALE GENOMIC DNA]</scope>
    <source>
        <strain evidence="4 5">RD-2-33</strain>
    </source>
</reference>
<dbReference type="GO" id="GO:0000160">
    <property type="term" value="P:phosphorelay signal transduction system"/>
    <property type="evidence" value="ECO:0007669"/>
    <property type="project" value="InterPro"/>
</dbReference>
<dbReference type="InterPro" id="IPR011006">
    <property type="entry name" value="CheY-like_superfamily"/>
</dbReference>
<dbReference type="Gene3D" id="3.40.50.2300">
    <property type="match status" value="1"/>
</dbReference>
<dbReference type="PROSITE" id="PS50110">
    <property type="entry name" value="RESPONSE_REGULATORY"/>
    <property type="match status" value="1"/>
</dbReference>
<dbReference type="InterPro" id="IPR001789">
    <property type="entry name" value="Sig_transdc_resp-reg_receiver"/>
</dbReference>
<dbReference type="SMART" id="SM00448">
    <property type="entry name" value="REC"/>
    <property type="match status" value="1"/>
</dbReference>
<evidence type="ECO:0000256" key="1">
    <source>
        <dbReference type="ARBA" id="ARBA00022553"/>
    </source>
</evidence>
<dbReference type="PANTHER" id="PTHR44591">
    <property type="entry name" value="STRESS RESPONSE REGULATOR PROTEIN 1"/>
    <property type="match status" value="1"/>
</dbReference>
<dbReference type="Proteomes" id="UP000293300">
    <property type="component" value="Unassembled WGS sequence"/>
</dbReference>
<keyword evidence="5" id="KW-1185">Reference proteome</keyword>
<evidence type="ECO:0000256" key="2">
    <source>
        <dbReference type="PROSITE-ProRule" id="PRU00169"/>
    </source>
</evidence>
<dbReference type="PANTHER" id="PTHR44591:SF3">
    <property type="entry name" value="RESPONSE REGULATORY DOMAIN-CONTAINING PROTEIN"/>
    <property type="match status" value="1"/>
</dbReference>
<sequence>MKESQTIYYLDDDLDDLEFFKEVVESLGHTVKVFLDGSKMLFILENIDEKPDVIFLDVHMPILNGEEILNVIKRSDNLKNIPIVMVSGAYPRKMVKNFMELGVNYLMKKPHINDYKTAVEEVLLNYLQNDQAAG</sequence>
<evidence type="ECO:0000313" key="4">
    <source>
        <dbReference type="EMBL" id="TBX65759.1"/>
    </source>
</evidence>
<dbReference type="SUPFAM" id="SSF52172">
    <property type="entry name" value="CheY-like"/>
    <property type="match status" value="1"/>
</dbReference>